<dbReference type="AlphaFoldDB" id="A0A0A9HH54"/>
<name>A0A0A9HH54_ARUDO</name>
<dbReference type="EMBL" id="GBRH01161819">
    <property type="protein sequence ID" value="JAE36077.1"/>
    <property type="molecule type" value="Transcribed_RNA"/>
</dbReference>
<evidence type="ECO:0000313" key="2">
    <source>
        <dbReference type="EMBL" id="JAE36077.1"/>
    </source>
</evidence>
<protein>
    <submittedName>
        <fullName evidence="2">Uncharacterized protein</fullName>
    </submittedName>
</protein>
<reference evidence="2" key="2">
    <citation type="journal article" date="2015" name="Data Brief">
        <title>Shoot transcriptome of the giant reed, Arundo donax.</title>
        <authorList>
            <person name="Barrero R.A."/>
            <person name="Guerrero F.D."/>
            <person name="Moolhuijzen P."/>
            <person name="Goolsby J.A."/>
            <person name="Tidwell J."/>
            <person name="Bellgard S.E."/>
            <person name="Bellgard M.I."/>
        </authorList>
    </citation>
    <scope>NUCLEOTIDE SEQUENCE</scope>
    <source>
        <tissue evidence="2">Shoot tissue taken approximately 20 cm above the soil surface</tissue>
    </source>
</reference>
<feature type="region of interest" description="Disordered" evidence="1">
    <location>
        <begin position="1"/>
        <end position="41"/>
    </location>
</feature>
<organism evidence="2">
    <name type="scientific">Arundo donax</name>
    <name type="common">Giant reed</name>
    <name type="synonym">Donax arundinaceus</name>
    <dbReference type="NCBI Taxonomy" id="35708"/>
    <lineage>
        <taxon>Eukaryota</taxon>
        <taxon>Viridiplantae</taxon>
        <taxon>Streptophyta</taxon>
        <taxon>Embryophyta</taxon>
        <taxon>Tracheophyta</taxon>
        <taxon>Spermatophyta</taxon>
        <taxon>Magnoliopsida</taxon>
        <taxon>Liliopsida</taxon>
        <taxon>Poales</taxon>
        <taxon>Poaceae</taxon>
        <taxon>PACMAD clade</taxon>
        <taxon>Arundinoideae</taxon>
        <taxon>Arundineae</taxon>
        <taxon>Arundo</taxon>
    </lineage>
</organism>
<proteinExistence type="predicted"/>
<feature type="compositionally biased region" description="Polar residues" evidence="1">
    <location>
        <begin position="11"/>
        <end position="21"/>
    </location>
</feature>
<evidence type="ECO:0000256" key="1">
    <source>
        <dbReference type="SAM" id="MobiDB-lite"/>
    </source>
</evidence>
<sequence length="41" mass="4644">MKSRGRGCSPKPQTMRAQKNPLSCPAERRLTEPWPPPEPVE</sequence>
<reference evidence="2" key="1">
    <citation type="submission" date="2014-09" db="EMBL/GenBank/DDBJ databases">
        <authorList>
            <person name="Magalhaes I.L.F."/>
            <person name="Oliveira U."/>
            <person name="Santos F.R."/>
            <person name="Vidigal T.H.D.A."/>
            <person name="Brescovit A.D."/>
            <person name="Santos A.J."/>
        </authorList>
    </citation>
    <scope>NUCLEOTIDE SEQUENCE</scope>
    <source>
        <tissue evidence="2">Shoot tissue taken approximately 20 cm above the soil surface</tissue>
    </source>
</reference>
<accession>A0A0A9HH54</accession>